<dbReference type="PANTHER" id="PTHR31896">
    <property type="entry name" value="FAMILY REGULATORY PROTEIN, PUTATIVE (AFU_ORTHOLOGUE AFUA_3G14730)-RELATED"/>
    <property type="match status" value="1"/>
</dbReference>
<dbReference type="Proteomes" id="UP000193218">
    <property type="component" value="Unassembled WGS sequence"/>
</dbReference>
<dbReference type="InterPro" id="IPR051283">
    <property type="entry name" value="Sec_Metabolite_Acyltrans"/>
</dbReference>
<accession>A0A1Y1UTH9</accession>
<reference evidence="2 3" key="1">
    <citation type="submission" date="2017-03" db="EMBL/GenBank/DDBJ databases">
        <title>Widespread Adenine N6-methylation of Active Genes in Fungi.</title>
        <authorList>
            <consortium name="DOE Joint Genome Institute"/>
            <person name="Mondo S.J."/>
            <person name="Dannebaum R.O."/>
            <person name="Kuo R.C."/>
            <person name="Louie K.B."/>
            <person name="Bewick A.J."/>
            <person name="Labutti K."/>
            <person name="Haridas S."/>
            <person name="Kuo A."/>
            <person name="Salamov A."/>
            <person name="Ahrendt S.R."/>
            <person name="Lau R."/>
            <person name="Bowen B.P."/>
            <person name="Lipzen A."/>
            <person name="Sullivan W."/>
            <person name="Andreopoulos W.B."/>
            <person name="Clum A."/>
            <person name="Lindquist E."/>
            <person name="Daum C."/>
            <person name="Northen T.R."/>
            <person name="Ramamoorthy G."/>
            <person name="Schmitz R.J."/>
            <person name="Gryganskyi A."/>
            <person name="Culley D."/>
            <person name="Magnuson J."/>
            <person name="James T.Y."/>
            <person name="O'Malley M.A."/>
            <person name="Stajich J.E."/>
            <person name="Spatafora J.W."/>
            <person name="Visel A."/>
            <person name="Grigoriev I.V."/>
        </authorList>
    </citation>
    <scope>NUCLEOTIDE SEQUENCE [LARGE SCALE GENOMIC DNA]</scope>
    <source>
        <strain evidence="2 3">NRRL Y-17943</strain>
    </source>
</reference>
<name>A0A1Y1UTH9_9TREE</name>
<dbReference type="OrthoDB" id="444127at2759"/>
<keyword evidence="3" id="KW-1185">Reference proteome</keyword>
<evidence type="ECO:0000313" key="2">
    <source>
        <dbReference type="EMBL" id="ORX41262.1"/>
    </source>
</evidence>
<dbReference type="InParanoid" id="A0A1Y1UTH9"/>
<dbReference type="Gene3D" id="3.30.559.10">
    <property type="entry name" value="Chloramphenicol acetyltransferase-like domain"/>
    <property type="match status" value="2"/>
</dbReference>
<sequence>MEDRTALLFPSTRPTPHSTPLSIIDSSVASYSPCSALWLFGKSDEGWSASALQESLRRTLDVYPQFSGKLYIPQYDAEAAVRDHTRRFGRIHIAWGNKDDPGLQFTFASSSKSAQEYIPLMSGQRTPLRTPWDLFPDLQSIPNPRREVKPCVLIKVTLFADGSLAVGIALHHSLSDIQTLCTFVRDWGAAHRNLTLTQRPFNPLAVDDHAPYLDEMQESPTLRDRALKIPQIRLDYWAGGPSRAIKSATAPHEAIDHLDEAQGRPRGTPIPWDTWDSKAPVSDAYIHFSREQLELLWTRASAGRRVSRLDALLAHLWRLVVKARQLQDEEIVHFDMSIGLRSRLYPPLGDTFLGSPLINISSSVGAAELIDRPLSDTAALIRHTVEKADSDSLNALLHHLAFALDPEREWNAFLGKHHCMVTSWLSTGSWNIDFGAGRPLEVYSGISALDGLMVIMDEPCDLFDASRRWYEDGVRIRMCLATNVMDKFLADPEFSGTHA</sequence>
<protein>
    <submittedName>
        <fullName evidence="2">Transferase family-domain-containing protein</fullName>
    </submittedName>
</protein>
<dbReference type="PANTHER" id="PTHR31896:SF64">
    <property type="entry name" value="TRICHOTHECENE 3-O-ACETYLTRANSFERASE"/>
    <property type="match status" value="1"/>
</dbReference>
<dbReference type="GO" id="GO:0016740">
    <property type="term" value="F:transferase activity"/>
    <property type="evidence" value="ECO:0007669"/>
    <property type="project" value="UniProtKB-KW"/>
</dbReference>
<comment type="caution">
    <text evidence="2">The sequence shown here is derived from an EMBL/GenBank/DDBJ whole genome shotgun (WGS) entry which is preliminary data.</text>
</comment>
<organism evidence="2 3">
    <name type="scientific">Kockovaella imperatae</name>
    <dbReference type="NCBI Taxonomy" id="4999"/>
    <lineage>
        <taxon>Eukaryota</taxon>
        <taxon>Fungi</taxon>
        <taxon>Dikarya</taxon>
        <taxon>Basidiomycota</taxon>
        <taxon>Agaricomycotina</taxon>
        <taxon>Tremellomycetes</taxon>
        <taxon>Tremellales</taxon>
        <taxon>Cuniculitremaceae</taxon>
        <taxon>Kockovaella</taxon>
    </lineage>
</organism>
<dbReference type="InterPro" id="IPR023213">
    <property type="entry name" value="CAT-like_dom_sf"/>
</dbReference>
<evidence type="ECO:0000256" key="1">
    <source>
        <dbReference type="ARBA" id="ARBA00022679"/>
    </source>
</evidence>
<dbReference type="STRING" id="4999.A0A1Y1UTH9"/>
<dbReference type="EMBL" id="NBSH01000001">
    <property type="protein sequence ID" value="ORX41262.1"/>
    <property type="molecule type" value="Genomic_DNA"/>
</dbReference>
<proteinExistence type="predicted"/>
<dbReference type="RefSeq" id="XP_021874941.1">
    <property type="nucleotide sequence ID" value="XM_022013007.1"/>
</dbReference>
<keyword evidence="1 2" id="KW-0808">Transferase</keyword>
<dbReference type="GeneID" id="33554815"/>
<dbReference type="AlphaFoldDB" id="A0A1Y1UTH9"/>
<evidence type="ECO:0000313" key="3">
    <source>
        <dbReference type="Proteomes" id="UP000193218"/>
    </source>
</evidence>
<dbReference type="Pfam" id="PF02458">
    <property type="entry name" value="Transferase"/>
    <property type="match status" value="1"/>
</dbReference>
<gene>
    <name evidence="2" type="ORF">BD324DRAFT_53271</name>
</gene>